<evidence type="ECO:0000256" key="1">
    <source>
        <dbReference type="SAM" id="SignalP"/>
    </source>
</evidence>
<evidence type="ECO:0000313" key="2">
    <source>
        <dbReference type="EMBL" id="MBC8601085.1"/>
    </source>
</evidence>
<protein>
    <recommendedName>
        <fullName evidence="4">DUF5119 domain-containing protein</fullName>
    </recommendedName>
</protein>
<accession>A0ABR7NYA0</accession>
<reference evidence="2 3" key="1">
    <citation type="submission" date="2020-08" db="EMBL/GenBank/DDBJ databases">
        <title>Genome public.</title>
        <authorList>
            <person name="Liu C."/>
            <person name="Sun Q."/>
        </authorList>
    </citation>
    <scope>NUCLEOTIDE SEQUENCE [LARGE SCALE GENOMIC DNA]</scope>
    <source>
        <strain evidence="2 3">426_9</strain>
    </source>
</reference>
<feature type="chain" id="PRO_5046775570" description="DUF5119 domain-containing protein" evidence="1">
    <location>
        <begin position="21"/>
        <end position="303"/>
    </location>
</feature>
<dbReference type="PROSITE" id="PS51257">
    <property type="entry name" value="PROKAR_LIPOPROTEIN"/>
    <property type="match status" value="1"/>
</dbReference>
<evidence type="ECO:0008006" key="4">
    <source>
        <dbReference type="Google" id="ProtNLM"/>
    </source>
</evidence>
<keyword evidence="1" id="KW-0732">Signal</keyword>
<dbReference type="EMBL" id="JACRTI010000008">
    <property type="protein sequence ID" value="MBC8601085.1"/>
    <property type="molecule type" value="Genomic_DNA"/>
</dbReference>
<keyword evidence="3" id="KW-1185">Reference proteome</keyword>
<name>A0ABR7NYA0_9BACT</name>
<organism evidence="2 3">
    <name type="scientific">Parabacteroides acidifaciens</name>
    <dbReference type="NCBI Taxonomy" id="2290935"/>
    <lineage>
        <taxon>Bacteria</taxon>
        <taxon>Pseudomonadati</taxon>
        <taxon>Bacteroidota</taxon>
        <taxon>Bacteroidia</taxon>
        <taxon>Bacteroidales</taxon>
        <taxon>Tannerellaceae</taxon>
        <taxon>Parabacteroides</taxon>
    </lineage>
</organism>
<evidence type="ECO:0000313" key="3">
    <source>
        <dbReference type="Proteomes" id="UP000629596"/>
    </source>
</evidence>
<dbReference type="RefSeq" id="WP_147292093.1">
    <property type="nucleotide sequence ID" value="NZ_JACRTI010000008.1"/>
</dbReference>
<proteinExistence type="predicted"/>
<gene>
    <name evidence="2" type="ORF">H8784_05045</name>
</gene>
<comment type="caution">
    <text evidence="2">The sequence shown here is derived from an EMBL/GenBank/DDBJ whole genome shotgun (WGS) entry which is preliminary data.</text>
</comment>
<sequence>MRKKQNVWKFLPVVAVMALAGVAGCSGNMDDIPEPAPDPRPDIVRPPVEKILLTVGLEVPEDTAFYCFRQWDKGLGFAVVSMDGKGVLLYRYPSHDPHMEGLPFIMQDSLNSVSAVFGGNIVSGADSLVGYFIHKSMMNYNICQQYQSKDGTFGMYDIVVGACRTETDEEGNISASMVLKHQTSQLAIRFKNDTGDELTIACVQLDVVDNSTPFYDYLTGYFGFRQMQPRSGSIFLTTDKTPVEKEGIFTANISLFMADETALEGKAIRYTVRTNKGDYVYTKEGETYRKGNRYVENIKMKGR</sequence>
<dbReference type="Proteomes" id="UP000629596">
    <property type="component" value="Unassembled WGS sequence"/>
</dbReference>
<feature type="signal peptide" evidence="1">
    <location>
        <begin position="1"/>
        <end position="20"/>
    </location>
</feature>